<evidence type="ECO:0000313" key="3">
    <source>
        <dbReference type="Proteomes" id="UP000252405"/>
    </source>
</evidence>
<dbReference type="Proteomes" id="UP000252405">
    <property type="component" value="Unassembled WGS sequence"/>
</dbReference>
<accession>A0A368TU87</accession>
<dbReference type="EMBL" id="QPII01000010">
    <property type="protein sequence ID" value="RCV88349.1"/>
    <property type="molecule type" value="Genomic_DNA"/>
</dbReference>
<name>A0A368TU87_9GAMM</name>
<organism evidence="2 3">
    <name type="scientific">Billgrantia montanilacus</name>
    <dbReference type="NCBI Taxonomy" id="2282305"/>
    <lineage>
        <taxon>Bacteria</taxon>
        <taxon>Pseudomonadati</taxon>
        <taxon>Pseudomonadota</taxon>
        <taxon>Gammaproteobacteria</taxon>
        <taxon>Oceanospirillales</taxon>
        <taxon>Halomonadaceae</taxon>
        <taxon>Billgrantia</taxon>
    </lineage>
</organism>
<keyword evidence="1" id="KW-1133">Transmembrane helix</keyword>
<protein>
    <submittedName>
        <fullName evidence="2">Uncharacterized protein</fullName>
    </submittedName>
</protein>
<keyword evidence="1" id="KW-0812">Transmembrane</keyword>
<keyword evidence="3" id="KW-1185">Reference proteome</keyword>
<feature type="transmembrane region" description="Helical" evidence="1">
    <location>
        <begin position="46"/>
        <end position="64"/>
    </location>
</feature>
<dbReference type="Pfam" id="PF20358">
    <property type="entry name" value="DUF6653"/>
    <property type="match status" value="1"/>
</dbReference>
<dbReference type="InterPro" id="IPR046595">
    <property type="entry name" value="DUF6653"/>
</dbReference>
<sequence>MAYERAMAAMFRMNEQTWARHANPWSVWTRNTALPLLVVAIWSRVWLGWWALVPLALALLWTWLNPRLFPVPASTRNWASKAVLGERVWLNRRQVPIPAHHSRALHLLSAIAALGLPFLAWGLYNLQLWPTLLGSVLIYAGKLWFLDRMVWLYQDMCELHPEYRRWLY</sequence>
<comment type="caution">
    <text evidence="2">The sequence shown here is derived from an EMBL/GenBank/DDBJ whole genome shotgun (WGS) entry which is preliminary data.</text>
</comment>
<keyword evidence="1" id="KW-0472">Membrane</keyword>
<proteinExistence type="predicted"/>
<dbReference type="OrthoDB" id="1442233at2"/>
<gene>
    <name evidence="2" type="ORF">DU505_13730</name>
</gene>
<evidence type="ECO:0000256" key="1">
    <source>
        <dbReference type="SAM" id="Phobius"/>
    </source>
</evidence>
<reference evidence="2 3" key="1">
    <citation type="submission" date="2018-07" db="EMBL/GenBank/DDBJ databases">
        <title>Halomonas montanilacus sp. nov., isolated from Lake Pengyan on Tibetan Plateau.</title>
        <authorList>
            <person name="Lu H."/>
            <person name="Xing P."/>
            <person name="Wu Q."/>
        </authorList>
    </citation>
    <scope>NUCLEOTIDE SEQUENCE [LARGE SCALE GENOMIC DNA]</scope>
    <source>
        <strain evidence="2 3">PYC7W</strain>
    </source>
</reference>
<evidence type="ECO:0000313" key="2">
    <source>
        <dbReference type="EMBL" id="RCV88349.1"/>
    </source>
</evidence>
<feature type="transmembrane region" description="Helical" evidence="1">
    <location>
        <begin position="128"/>
        <end position="146"/>
    </location>
</feature>
<dbReference type="AlphaFoldDB" id="A0A368TU87"/>